<feature type="region of interest" description="Disordered" evidence="6">
    <location>
        <begin position="1"/>
        <end position="24"/>
    </location>
</feature>
<evidence type="ECO:0000256" key="5">
    <source>
        <dbReference type="HAMAP-Rule" id="MF_00527"/>
    </source>
</evidence>
<comment type="similarity">
    <text evidence="1 5">Belongs to the DNA glycosylase MPG family.</text>
</comment>
<evidence type="ECO:0000256" key="3">
    <source>
        <dbReference type="ARBA" id="ARBA00022801"/>
    </source>
</evidence>
<gene>
    <name evidence="7" type="ORF">FE697_006195</name>
</gene>
<keyword evidence="2 5" id="KW-0227">DNA damage</keyword>
<dbReference type="InterPro" id="IPR011034">
    <property type="entry name" value="Formyl_transferase-like_C_sf"/>
</dbReference>
<dbReference type="CDD" id="cd00540">
    <property type="entry name" value="AAG"/>
    <property type="match status" value="1"/>
</dbReference>
<dbReference type="OrthoDB" id="9794313at2"/>
<dbReference type="SUPFAM" id="SSF50486">
    <property type="entry name" value="FMT C-terminal domain-like"/>
    <property type="match status" value="1"/>
</dbReference>
<dbReference type="EC" id="3.2.2.-" evidence="5"/>
<dbReference type="PANTHER" id="PTHR10429">
    <property type="entry name" value="DNA-3-METHYLADENINE GLYCOSYLASE"/>
    <property type="match status" value="1"/>
</dbReference>
<keyword evidence="7" id="KW-0326">Glycosidase</keyword>
<evidence type="ECO:0000256" key="1">
    <source>
        <dbReference type="ARBA" id="ARBA00009232"/>
    </source>
</evidence>
<dbReference type="NCBIfam" id="TIGR00567">
    <property type="entry name" value="3mg"/>
    <property type="match status" value="1"/>
</dbReference>
<evidence type="ECO:0000313" key="7">
    <source>
        <dbReference type="EMBL" id="KAA1423217.1"/>
    </source>
</evidence>
<dbReference type="GO" id="GO:0003905">
    <property type="term" value="F:alkylbase DNA N-glycosylase activity"/>
    <property type="evidence" value="ECO:0007669"/>
    <property type="project" value="InterPro"/>
</dbReference>
<dbReference type="Proteomes" id="UP000307768">
    <property type="component" value="Unassembled WGS sequence"/>
</dbReference>
<dbReference type="Gene3D" id="3.10.300.10">
    <property type="entry name" value="Methylpurine-DNA glycosylase (MPG)"/>
    <property type="match status" value="1"/>
</dbReference>
<dbReference type="EMBL" id="VDFQ02000002">
    <property type="protein sequence ID" value="KAA1423217.1"/>
    <property type="molecule type" value="Genomic_DNA"/>
</dbReference>
<accession>A0A5Q6RZ41</accession>
<name>A0A5Q6RZ41_9ACTN</name>
<dbReference type="InterPro" id="IPR036995">
    <property type="entry name" value="MPG_sf"/>
</dbReference>
<dbReference type="NCBIfam" id="NF002003">
    <property type="entry name" value="PRK00802.1-3"/>
    <property type="match status" value="1"/>
</dbReference>
<evidence type="ECO:0000256" key="2">
    <source>
        <dbReference type="ARBA" id="ARBA00022763"/>
    </source>
</evidence>
<keyword evidence="3 5" id="KW-0378">Hydrolase</keyword>
<reference evidence="7 8" key="1">
    <citation type="submission" date="2019-09" db="EMBL/GenBank/DDBJ databases">
        <title>Mumia zhuanghuii sp. nov. isolated from the intestinal contents of plateau pika (Ochotona curzoniae) in the Qinghai-Tibet plateau of China.</title>
        <authorList>
            <person name="Tian Z."/>
        </authorList>
    </citation>
    <scope>NUCLEOTIDE SEQUENCE [LARGE SCALE GENOMIC DNA]</scope>
    <source>
        <strain evidence="8">350</strain>
    </source>
</reference>
<dbReference type="HAMAP" id="MF_00527">
    <property type="entry name" value="3MGH"/>
    <property type="match status" value="1"/>
</dbReference>
<dbReference type="Pfam" id="PF02245">
    <property type="entry name" value="Pur_DNA_glyco"/>
    <property type="match status" value="1"/>
</dbReference>
<evidence type="ECO:0000256" key="4">
    <source>
        <dbReference type="ARBA" id="ARBA00023204"/>
    </source>
</evidence>
<dbReference type="GO" id="GO:0006284">
    <property type="term" value="P:base-excision repair"/>
    <property type="evidence" value="ECO:0007669"/>
    <property type="project" value="InterPro"/>
</dbReference>
<dbReference type="InterPro" id="IPR003180">
    <property type="entry name" value="MPG"/>
</dbReference>
<organism evidence="7 8">
    <name type="scientific">Mumia zhuanghuii</name>
    <dbReference type="NCBI Taxonomy" id="2585211"/>
    <lineage>
        <taxon>Bacteria</taxon>
        <taxon>Bacillati</taxon>
        <taxon>Actinomycetota</taxon>
        <taxon>Actinomycetes</taxon>
        <taxon>Propionibacteriales</taxon>
        <taxon>Nocardioidaceae</taxon>
        <taxon>Mumia</taxon>
    </lineage>
</organism>
<evidence type="ECO:0000256" key="6">
    <source>
        <dbReference type="SAM" id="MobiDB-lite"/>
    </source>
</evidence>
<dbReference type="PANTHER" id="PTHR10429:SF0">
    <property type="entry name" value="DNA-3-METHYLADENINE GLYCOSYLASE"/>
    <property type="match status" value="1"/>
</dbReference>
<proteinExistence type="inferred from homology"/>
<comment type="caution">
    <text evidence="7">The sequence shown here is derived from an EMBL/GenBank/DDBJ whole genome shotgun (WGS) entry which is preliminary data.</text>
</comment>
<dbReference type="AlphaFoldDB" id="A0A5Q6RZ41"/>
<protein>
    <recommendedName>
        <fullName evidence="5">Putative 3-methyladenine DNA glycosylase</fullName>
        <ecNumber evidence="5">3.2.2.-</ecNumber>
    </recommendedName>
</protein>
<sequence length="217" mass="22580">MNHRWDSLPKSTNRGRGGRGRLGDVDTVETEARALLGATLTHDGVSVRITEVEAYGGVGDPASHAARGPTPRSAIMFGPPDVLYVYLSYGMHHCANVVVGKDGDASAVLLRAGEVVAGIELARIRRGTDVPDVRLARGPANLTRALGLALAHNGAALAGPEVVLRRPAGPAAAVSCGPRVGVSQAADVPWRFWLTGDPTVSAYRRSPRAGTPDAARG</sequence>
<evidence type="ECO:0000313" key="8">
    <source>
        <dbReference type="Proteomes" id="UP000307768"/>
    </source>
</evidence>
<keyword evidence="4 5" id="KW-0234">DNA repair</keyword>
<dbReference type="GO" id="GO:0003677">
    <property type="term" value="F:DNA binding"/>
    <property type="evidence" value="ECO:0007669"/>
    <property type="project" value="InterPro"/>
</dbReference>